<feature type="transmembrane region" description="Helical" evidence="5">
    <location>
        <begin position="213"/>
        <end position="237"/>
    </location>
</feature>
<evidence type="ECO:0000256" key="2">
    <source>
        <dbReference type="ARBA" id="ARBA00022692"/>
    </source>
</evidence>
<comment type="subcellular location">
    <subcellularLocation>
        <location evidence="1">Membrane</location>
        <topology evidence="1">Multi-pass membrane protein</topology>
    </subcellularLocation>
</comment>
<evidence type="ECO:0000256" key="1">
    <source>
        <dbReference type="ARBA" id="ARBA00004141"/>
    </source>
</evidence>
<evidence type="ECO:0000256" key="4">
    <source>
        <dbReference type="ARBA" id="ARBA00023136"/>
    </source>
</evidence>
<dbReference type="GO" id="GO:0005385">
    <property type="term" value="F:zinc ion transmembrane transporter activity"/>
    <property type="evidence" value="ECO:0007669"/>
    <property type="project" value="TreeGrafter"/>
</dbReference>
<dbReference type="Pfam" id="PF02535">
    <property type="entry name" value="Zip"/>
    <property type="match status" value="1"/>
</dbReference>
<feature type="transmembrane region" description="Helical" evidence="5">
    <location>
        <begin position="283"/>
        <end position="302"/>
    </location>
</feature>
<dbReference type="OrthoDB" id="448280at2759"/>
<keyword evidence="2 5" id="KW-0812">Transmembrane</keyword>
<dbReference type="PANTHER" id="PTHR11040">
    <property type="entry name" value="ZINC/IRON TRANSPORTER"/>
    <property type="match status" value="1"/>
</dbReference>
<dbReference type="Proteomes" id="UP000494165">
    <property type="component" value="Unassembled WGS sequence"/>
</dbReference>
<dbReference type="GO" id="GO:0005886">
    <property type="term" value="C:plasma membrane"/>
    <property type="evidence" value="ECO:0007669"/>
    <property type="project" value="TreeGrafter"/>
</dbReference>
<evidence type="ECO:0008006" key="8">
    <source>
        <dbReference type="Google" id="ProtNLM"/>
    </source>
</evidence>
<feature type="transmembrane region" description="Helical" evidence="5">
    <location>
        <begin position="6"/>
        <end position="26"/>
    </location>
</feature>
<keyword evidence="7" id="KW-1185">Reference proteome</keyword>
<feature type="transmembrane region" description="Helical" evidence="5">
    <location>
        <begin position="249"/>
        <end position="271"/>
    </location>
</feature>
<dbReference type="InterPro" id="IPR003689">
    <property type="entry name" value="ZIP"/>
</dbReference>
<evidence type="ECO:0000313" key="6">
    <source>
        <dbReference type="EMBL" id="CAB3370009.1"/>
    </source>
</evidence>
<reference evidence="6 7" key="1">
    <citation type="submission" date="2020-04" db="EMBL/GenBank/DDBJ databases">
        <authorList>
            <person name="Alioto T."/>
            <person name="Alioto T."/>
            <person name="Gomez Garrido J."/>
        </authorList>
    </citation>
    <scope>NUCLEOTIDE SEQUENCE [LARGE SCALE GENOMIC DNA]</scope>
</reference>
<dbReference type="PANTHER" id="PTHR11040:SF140">
    <property type="entry name" value="ZRT (ZRT), IRT- (IRT-) LIKE PROTEIN TRANSPORTER"/>
    <property type="match status" value="1"/>
</dbReference>
<sequence>MDITAAKCIVLVACLFVTMIFSLMPLKLMAEFRTTRDLTKRAKFSQFIGLMSCFAGGVFMATGLLDLFPEVLENVTKGLSMLHIKTTFPVSEFIVVFGFLFVVVLEQIVLDCQQSDQPIAHEVPRGDLEQSTEVLEDEERSIGSDIQDPTEHVHPSLRSVLLVAALSLHSVLEGVAIGLQPSVDSVVQISAAVMLHKAVIAFSLGLNLVQSALGLTAILQSCLVFCSTSPIGIGLGMLADDMGHTPQSVLLNGVLQGLACGTFIYVTFFEVLPRELSNGIQRLPKVLAVLFGFSVVCGVLFLDPG</sequence>
<evidence type="ECO:0000256" key="5">
    <source>
        <dbReference type="SAM" id="Phobius"/>
    </source>
</evidence>
<keyword evidence="3 5" id="KW-1133">Transmembrane helix</keyword>
<feature type="transmembrane region" description="Helical" evidence="5">
    <location>
        <begin position="88"/>
        <end position="105"/>
    </location>
</feature>
<feature type="transmembrane region" description="Helical" evidence="5">
    <location>
        <begin position="47"/>
        <end position="68"/>
    </location>
</feature>
<dbReference type="EMBL" id="CADEPI010000049">
    <property type="protein sequence ID" value="CAB3370009.1"/>
    <property type="molecule type" value="Genomic_DNA"/>
</dbReference>
<protein>
    <recommendedName>
        <fullName evidence="8">Zinc/iron permease</fullName>
    </recommendedName>
</protein>
<evidence type="ECO:0000256" key="3">
    <source>
        <dbReference type="ARBA" id="ARBA00022989"/>
    </source>
</evidence>
<organism evidence="6 7">
    <name type="scientific">Cloeon dipterum</name>
    <dbReference type="NCBI Taxonomy" id="197152"/>
    <lineage>
        <taxon>Eukaryota</taxon>
        <taxon>Metazoa</taxon>
        <taxon>Ecdysozoa</taxon>
        <taxon>Arthropoda</taxon>
        <taxon>Hexapoda</taxon>
        <taxon>Insecta</taxon>
        <taxon>Pterygota</taxon>
        <taxon>Palaeoptera</taxon>
        <taxon>Ephemeroptera</taxon>
        <taxon>Pisciforma</taxon>
        <taxon>Baetidae</taxon>
        <taxon>Cloeon</taxon>
    </lineage>
</organism>
<accession>A0A8S1CI75</accession>
<gene>
    <name evidence="6" type="ORF">CLODIP_2_CD14645</name>
</gene>
<name>A0A8S1CI75_9INSE</name>
<proteinExistence type="predicted"/>
<dbReference type="AlphaFoldDB" id="A0A8S1CI75"/>
<evidence type="ECO:0000313" key="7">
    <source>
        <dbReference type="Proteomes" id="UP000494165"/>
    </source>
</evidence>
<keyword evidence="4 5" id="KW-0472">Membrane</keyword>
<comment type="caution">
    <text evidence="6">The sequence shown here is derived from an EMBL/GenBank/DDBJ whole genome shotgun (WGS) entry which is preliminary data.</text>
</comment>